<dbReference type="RefSeq" id="WP_136783303.1">
    <property type="nucleotide sequence ID" value="NZ_SWCO01000010.1"/>
</dbReference>
<proteinExistence type="predicted"/>
<evidence type="ECO:0000313" key="1">
    <source>
        <dbReference type="EMBL" id="TKB01487.1"/>
    </source>
</evidence>
<name>A0A4U0ZAA7_9ALTE</name>
<evidence type="ECO:0008006" key="3">
    <source>
        <dbReference type="Google" id="ProtNLM"/>
    </source>
</evidence>
<comment type="caution">
    <text evidence="1">The sequence shown here is derived from an EMBL/GenBank/DDBJ whole genome shotgun (WGS) entry which is preliminary data.</text>
</comment>
<accession>A0A4U0ZAA7</accession>
<evidence type="ECO:0000313" key="2">
    <source>
        <dbReference type="Proteomes" id="UP000305471"/>
    </source>
</evidence>
<reference evidence="1 2" key="1">
    <citation type="submission" date="2019-04" db="EMBL/GenBank/DDBJ databases">
        <title>Alteromonas portus sp. nov., an alginate lyase-excreting marine bacterium.</title>
        <authorList>
            <person name="Huang H."/>
            <person name="Mo K."/>
            <person name="Bao S."/>
        </authorList>
    </citation>
    <scope>NUCLEOTIDE SEQUENCE [LARGE SCALE GENOMIC DNA]</scope>
    <source>
        <strain evidence="1 2">HB161718</strain>
    </source>
</reference>
<protein>
    <recommendedName>
        <fullName evidence="3">Papain-like cysteine peptidase</fullName>
    </recommendedName>
</protein>
<dbReference type="Pfam" id="PF08795">
    <property type="entry name" value="DUF1796"/>
    <property type="match status" value="1"/>
</dbReference>
<dbReference type="Proteomes" id="UP000305471">
    <property type="component" value="Unassembled WGS sequence"/>
</dbReference>
<sequence>MKNIGLSQSINEIERLTSQAVRARDKISSLTMFDQDAEFISLGFNCSTAHYLREIGLRKAAFPFDWVFASPEIIIDACNDSFNAFMDKAQWSQHPNVNAVTHKRYHEYFFTHKDPLNIPADFDYYRRASDRFIESLNSDKQLCFVITPITEPEKRQRWAQGFTQIVKRPSLTGVASVWELIRHLKSLHNNSKFIVVEHYTQRALEASVLDIQKDLVHLRFCAGGESSGKKFIEEYDDHSFKIMLSGLNGNLN</sequence>
<organism evidence="1 2">
    <name type="scientific">Alteromonas portus</name>
    <dbReference type="NCBI Taxonomy" id="2565549"/>
    <lineage>
        <taxon>Bacteria</taxon>
        <taxon>Pseudomonadati</taxon>
        <taxon>Pseudomonadota</taxon>
        <taxon>Gammaproteobacteria</taxon>
        <taxon>Alteromonadales</taxon>
        <taxon>Alteromonadaceae</taxon>
        <taxon>Alteromonas/Salinimonas group</taxon>
        <taxon>Alteromonas</taxon>
    </lineage>
</organism>
<keyword evidence="2" id="KW-1185">Reference proteome</keyword>
<gene>
    <name evidence="1" type="ORF">E5672_16900</name>
</gene>
<dbReference type="EMBL" id="SWCO01000010">
    <property type="protein sequence ID" value="TKB01487.1"/>
    <property type="molecule type" value="Genomic_DNA"/>
</dbReference>
<dbReference type="AlphaFoldDB" id="A0A4U0ZAA7"/>
<dbReference type="InterPro" id="IPR014903">
    <property type="entry name" value="DUF1796"/>
</dbReference>
<dbReference type="OrthoDB" id="7064256at2"/>